<dbReference type="RefSeq" id="XP_013273600.1">
    <property type="nucleotide sequence ID" value="XM_013418146.1"/>
</dbReference>
<proteinExistence type="predicted"/>
<keyword evidence="3" id="KW-1185">Reference proteome</keyword>
<dbReference type="HOGENOM" id="CLU_041689_0_0_1"/>
<gene>
    <name evidence="2" type="ORF">Z518_04440</name>
</gene>
<feature type="compositionally biased region" description="Low complexity" evidence="1">
    <location>
        <begin position="61"/>
        <end position="74"/>
    </location>
</feature>
<feature type="region of interest" description="Disordered" evidence="1">
    <location>
        <begin position="48"/>
        <end position="122"/>
    </location>
</feature>
<dbReference type="EMBL" id="KN847477">
    <property type="protein sequence ID" value="KIX06464.1"/>
    <property type="molecule type" value="Genomic_DNA"/>
</dbReference>
<sequence length="433" mass="47551">MILTAAQRPHEHMETKGLLDDETSSVTVSVAGEGNRLRCFPYITGIRNGGSKRDKFHHQRSQSYSSPPYQSQPQAPLRPTTALPADNAVRPTRSRSRLQKRPSARILKTSSSAPAMARSPATFQRRSFDQQDLTALPQFPDQSILDRSSSLRQRAYPQTADRVKERGGGPKSPDNLKVTSTVDGASSTRPQTSPIENTTISTFGIESLSSTNPAGPVPAPVVVNQRTPRHLPLAPNDPSPLNPLYHITSPTMVNERPVTSRASAKSPVRQSPPPQPIEQVLPSSVRLGTSALTEVGTHVQDAITQDVVREHTVEIIQEEVTREIHVHHYYTHVQPIKAVEILPARHFLVDEQTGQKVEIPTPEGWVMPESLQPPGPDGSNPLPVTKQYLANEPYPEGVLEPPPLNIKKKSAQELRSIAKARHAAKWSPFPKVG</sequence>
<feature type="compositionally biased region" description="Polar residues" evidence="1">
    <location>
        <begin position="177"/>
        <end position="196"/>
    </location>
</feature>
<feature type="compositionally biased region" description="Low complexity" evidence="1">
    <location>
        <begin position="110"/>
        <end position="121"/>
    </location>
</feature>
<organism evidence="2 3">
    <name type="scientific">Rhinocladiella mackenziei CBS 650.93</name>
    <dbReference type="NCBI Taxonomy" id="1442369"/>
    <lineage>
        <taxon>Eukaryota</taxon>
        <taxon>Fungi</taxon>
        <taxon>Dikarya</taxon>
        <taxon>Ascomycota</taxon>
        <taxon>Pezizomycotina</taxon>
        <taxon>Eurotiomycetes</taxon>
        <taxon>Chaetothyriomycetidae</taxon>
        <taxon>Chaetothyriales</taxon>
        <taxon>Herpotrichiellaceae</taxon>
        <taxon>Rhinocladiella</taxon>
    </lineage>
</organism>
<dbReference type="GeneID" id="25292511"/>
<evidence type="ECO:0000313" key="3">
    <source>
        <dbReference type="Proteomes" id="UP000053617"/>
    </source>
</evidence>
<name>A0A0D2IL90_9EURO</name>
<dbReference type="OrthoDB" id="5325276at2759"/>
<evidence type="ECO:0000313" key="2">
    <source>
        <dbReference type="EMBL" id="KIX06464.1"/>
    </source>
</evidence>
<dbReference type="VEuPathDB" id="FungiDB:Z518_04440"/>
<feature type="region of interest" description="Disordered" evidence="1">
    <location>
        <begin position="1"/>
        <end position="23"/>
    </location>
</feature>
<feature type="region of interest" description="Disordered" evidence="1">
    <location>
        <begin position="134"/>
        <end position="196"/>
    </location>
</feature>
<dbReference type="Proteomes" id="UP000053617">
    <property type="component" value="Unassembled WGS sequence"/>
</dbReference>
<feature type="region of interest" description="Disordered" evidence="1">
    <location>
        <begin position="258"/>
        <end position="280"/>
    </location>
</feature>
<accession>A0A0D2IL90</accession>
<dbReference type="AlphaFoldDB" id="A0A0D2IL90"/>
<feature type="compositionally biased region" description="Basic residues" evidence="1">
    <location>
        <begin position="92"/>
        <end position="103"/>
    </location>
</feature>
<protein>
    <submittedName>
        <fullName evidence="2">Rhinocladiella mackenziei CBS 650.93 unplaced genomic scaffold supercont1.3, whole genome shotgun sequence</fullName>
    </submittedName>
</protein>
<reference evidence="2 3" key="1">
    <citation type="submission" date="2015-01" db="EMBL/GenBank/DDBJ databases">
        <title>The Genome Sequence of Rhinocladiella mackenzie CBS 650.93.</title>
        <authorList>
            <consortium name="The Broad Institute Genomics Platform"/>
            <person name="Cuomo C."/>
            <person name="de Hoog S."/>
            <person name="Gorbushina A."/>
            <person name="Stielow B."/>
            <person name="Teixiera M."/>
            <person name="Abouelleil A."/>
            <person name="Chapman S.B."/>
            <person name="Priest M."/>
            <person name="Young S.K."/>
            <person name="Wortman J."/>
            <person name="Nusbaum C."/>
            <person name="Birren B."/>
        </authorList>
    </citation>
    <scope>NUCLEOTIDE SEQUENCE [LARGE SCALE GENOMIC DNA]</scope>
    <source>
        <strain evidence="2 3">CBS 650.93</strain>
    </source>
</reference>
<feature type="compositionally biased region" description="Basic and acidic residues" evidence="1">
    <location>
        <begin position="8"/>
        <end position="19"/>
    </location>
</feature>
<evidence type="ECO:0000256" key="1">
    <source>
        <dbReference type="SAM" id="MobiDB-lite"/>
    </source>
</evidence>